<evidence type="ECO:0000313" key="8">
    <source>
        <dbReference type="Proteomes" id="UP000739069"/>
    </source>
</evidence>
<keyword evidence="3 7" id="KW-0560">Oxidoreductase</keyword>
<dbReference type="Gene3D" id="3.30.9.10">
    <property type="entry name" value="D-Amino Acid Oxidase, subunit A, domain 2"/>
    <property type="match status" value="1"/>
</dbReference>
<organism evidence="7 8">
    <name type="scientific">Rothia mucilaginosa</name>
    <dbReference type="NCBI Taxonomy" id="43675"/>
    <lineage>
        <taxon>Bacteria</taxon>
        <taxon>Bacillati</taxon>
        <taxon>Actinomycetota</taxon>
        <taxon>Actinomycetes</taxon>
        <taxon>Micrococcales</taxon>
        <taxon>Micrococcaceae</taxon>
        <taxon>Rothia</taxon>
    </lineage>
</organism>
<comment type="pathway">
    <text evidence="1">Cofactor biosynthesis; thiamine diphosphate biosynthesis.</text>
</comment>
<comment type="caution">
    <text evidence="7">The sequence shown here is derived from an EMBL/GenBank/DDBJ whole genome shotgun (WGS) entry which is preliminary data.</text>
</comment>
<dbReference type="GO" id="GO:0005737">
    <property type="term" value="C:cytoplasm"/>
    <property type="evidence" value="ECO:0007669"/>
    <property type="project" value="TreeGrafter"/>
</dbReference>
<evidence type="ECO:0000256" key="5">
    <source>
        <dbReference type="ARBA" id="ARBA00050018"/>
    </source>
</evidence>
<evidence type="ECO:0000256" key="2">
    <source>
        <dbReference type="ARBA" id="ARBA00022977"/>
    </source>
</evidence>
<feature type="domain" description="FAD dependent oxidoreductase" evidence="6">
    <location>
        <begin position="5"/>
        <end position="341"/>
    </location>
</feature>
<gene>
    <name evidence="7" type="primary">thiO</name>
    <name evidence="7" type="ORF">KH265_08605</name>
</gene>
<proteinExistence type="predicted"/>
<evidence type="ECO:0000256" key="1">
    <source>
        <dbReference type="ARBA" id="ARBA00004948"/>
    </source>
</evidence>
<name>A0A943Y6K8_9MICC</name>
<dbReference type="InterPro" id="IPR012727">
    <property type="entry name" value="Gly_oxidase_ThiO"/>
</dbReference>
<reference evidence="7" key="1">
    <citation type="submission" date="2021-02" db="EMBL/GenBank/DDBJ databases">
        <title>Infant gut strain persistence is associated with maternal origin, phylogeny, and functional potential including surface adhesion and iron acquisition.</title>
        <authorList>
            <person name="Lou Y.C."/>
        </authorList>
    </citation>
    <scope>NUCLEOTIDE SEQUENCE</scope>
    <source>
        <strain evidence="7">L1_008_092G1_dasL1_008_092G1_concoct_16</strain>
    </source>
</reference>
<dbReference type="PANTHER" id="PTHR13847">
    <property type="entry name" value="SARCOSINE DEHYDROGENASE-RELATED"/>
    <property type="match status" value="1"/>
</dbReference>
<dbReference type="NCBIfam" id="TIGR02352">
    <property type="entry name" value="thiamin_ThiO"/>
    <property type="match status" value="1"/>
</dbReference>
<evidence type="ECO:0000313" key="7">
    <source>
        <dbReference type="EMBL" id="MBS6635678.1"/>
    </source>
</evidence>
<dbReference type="AlphaFoldDB" id="A0A943Y6K8"/>
<dbReference type="SUPFAM" id="SSF54373">
    <property type="entry name" value="FAD-linked reductases, C-terminal domain"/>
    <property type="match status" value="1"/>
</dbReference>
<evidence type="ECO:0000256" key="3">
    <source>
        <dbReference type="ARBA" id="ARBA00023002"/>
    </source>
</evidence>
<accession>A0A943Y6K8</accession>
<keyword evidence="2" id="KW-0784">Thiamine biosynthesis</keyword>
<dbReference type="Pfam" id="PF01266">
    <property type="entry name" value="DAO"/>
    <property type="match status" value="1"/>
</dbReference>
<dbReference type="EMBL" id="JAGZXI010000016">
    <property type="protein sequence ID" value="MBS6635678.1"/>
    <property type="molecule type" value="Genomic_DNA"/>
</dbReference>
<dbReference type="GO" id="GO:0009228">
    <property type="term" value="P:thiamine biosynthetic process"/>
    <property type="evidence" value="ECO:0007669"/>
    <property type="project" value="UniProtKB-KW"/>
</dbReference>
<dbReference type="GO" id="GO:0043799">
    <property type="term" value="F:glycine oxidase activity"/>
    <property type="evidence" value="ECO:0007669"/>
    <property type="project" value="UniProtKB-EC"/>
</dbReference>
<dbReference type="PANTHER" id="PTHR13847:SF289">
    <property type="entry name" value="GLYCINE OXIDASE"/>
    <property type="match status" value="1"/>
</dbReference>
<dbReference type="RefSeq" id="WP_303953807.1">
    <property type="nucleotide sequence ID" value="NZ_JAGZXI010000016.1"/>
</dbReference>
<sequence length="362" mass="39044">MSQEITIIGAGIIGLVTAFELTERGKTVRLIDAGTSNYSTAPDGTPLYPAASHYAGGMLAPIAEVQFQQDALFPLMTASADAYPSLMERLSRATDLPTGYDTTGTLIVAADRADAEHLERTRTYYQDLNRPTSSITPSQARALEPLLAPRIAGAVSIPSDHQLYPRLMVRALKDALVRRGVTFSTERVADPDAGDIICTGLGATLLGEYPLRPVYGDILRLRTPRPLLKHVVRGYVNSRPVYLIPRPDGELCIGATSREDQRTLPAIDGVHQLLRDAIRLVPAIEECELLEANVGARPGTPDDLPIFGHRTRADGTRQLVSTGYFRHGILLAALAGKIGAEVACEADIPPEMAACNPARFEA</sequence>
<evidence type="ECO:0000259" key="6">
    <source>
        <dbReference type="Pfam" id="PF01266"/>
    </source>
</evidence>
<protein>
    <recommendedName>
        <fullName evidence="5">glycine oxidase</fullName>
        <ecNumber evidence="5">1.4.3.19</ecNumber>
    </recommendedName>
</protein>
<dbReference type="Gene3D" id="3.50.50.60">
    <property type="entry name" value="FAD/NAD(P)-binding domain"/>
    <property type="match status" value="1"/>
</dbReference>
<dbReference type="Proteomes" id="UP000739069">
    <property type="component" value="Unassembled WGS sequence"/>
</dbReference>
<dbReference type="EC" id="1.4.3.19" evidence="5"/>
<dbReference type="SUPFAM" id="SSF51905">
    <property type="entry name" value="FAD/NAD(P)-binding domain"/>
    <property type="match status" value="1"/>
</dbReference>
<dbReference type="InterPro" id="IPR036188">
    <property type="entry name" value="FAD/NAD-bd_sf"/>
</dbReference>
<comment type="catalytic activity">
    <reaction evidence="4">
        <text>glycine + O2 + H2O = glyoxylate + H2O2 + NH4(+)</text>
        <dbReference type="Rhea" id="RHEA:11532"/>
        <dbReference type="ChEBI" id="CHEBI:15377"/>
        <dbReference type="ChEBI" id="CHEBI:15379"/>
        <dbReference type="ChEBI" id="CHEBI:16240"/>
        <dbReference type="ChEBI" id="CHEBI:28938"/>
        <dbReference type="ChEBI" id="CHEBI:36655"/>
        <dbReference type="ChEBI" id="CHEBI:57305"/>
        <dbReference type="EC" id="1.4.3.19"/>
    </reaction>
</comment>
<evidence type="ECO:0000256" key="4">
    <source>
        <dbReference type="ARBA" id="ARBA00049872"/>
    </source>
</evidence>
<dbReference type="InterPro" id="IPR006076">
    <property type="entry name" value="FAD-dep_OxRdtase"/>
</dbReference>
<dbReference type="GO" id="GO:0050660">
    <property type="term" value="F:flavin adenine dinucleotide binding"/>
    <property type="evidence" value="ECO:0007669"/>
    <property type="project" value="InterPro"/>
</dbReference>